<keyword evidence="5 7" id="KW-1133">Transmembrane helix</keyword>
<reference evidence="8 9" key="1">
    <citation type="submission" date="2020-11" db="EMBL/GenBank/DDBJ databases">
        <title>Enhanced detection system for hospital associated transmission using whole genome sequencing surveillance.</title>
        <authorList>
            <person name="Harrison L.H."/>
            <person name="Van Tyne D."/>
            <person name="Marsh J.W."/>
            <person name="Griffith M.P."/>
            <person name="Snyder D.J."/>
            <person name="Cooper V.S."/>
            <person name="Mustapha M."/>
        </authorList>
    </citation>
    <scope>NUCLEOTIDE SEQUENCE [LARGE SCALE GENOMIC DNA]</scope>
    <source>
        <strain evidence="8 9">PR00075</strain>
    </source>
</reference>
<name>A0ABS0IUL4_9GAMM</name>
<accession>A0ABS0IUL4</accession>
<dbReference type="InterPro" id="IPR009627">
    <property type="entry name" value="UPF0259"/>
</dbReference>
<evidence type="ECO:0000256" key="1">
    <source>
        <dbReference type="ARBA" id="ARBA00004429"/>
    </source>
</evidence>
<feature type="transmembrane region" description="Helical" evidence="7">
    <location>
        <begin position="188"/>
        <end position="210"/>
    </location>
</feature>
<comment type="caution">
    <text evidence="8">The sequence shown here is derived from an EMBL/GenBank/DDBJ whole genome shotgun (WGS) entry which is preliminary data.</text>
</comment>
<protein>
    <recommendedName>
        <fullName evidence="7">UPF0259 membrane protein I4902_10430</fullName>
    </recommendedName>
</protein>
<keyword evidence="3 7" id="KW-1003">Cell membrane</keyword>
<evidence type="ECO:0000313" key="9">
    <source>
        <dbReference type="Proteomes" id="UP000614721"/>
    </source>
</evidence>
<feature type="transmembrane region" description="Helical" evidence="7">
    <location>
        <begin position="134"/>
        <end position="167"/>
    </location>
</feature>
<feature type="transmembrane region" description="Helical" evidence="7">
    <location>
        <begin position="93"/>
        <end position="114"/>
    </location>
</feature>
<comment type="similarity">
    <text evidence="2 7">Belongs to the UPF0259 family.</text>
</comment>
<dbReference type="EMBL" id="JADSJP010000015">
    <property type="protein sequence ID" value="MBG2879685.1"/>
    <property type="molecule type" value="Genomic_DNA"/>
</dbReference>
<evidence type="ECO:0000256" key="2">
    <source>
        <dbReference type="ARBA" id="ARBA00005633"/>
    </source>
</evidence>
<feature type="transmembrane region" description="Helical" evidence="7">
    <location>
        <begin position="23"/>
        <end position="41"/>
    </location>
</feature>
<evidence type="ECO:0000256" key="6">
    <source>
        <dbReference type="ARBA" id="ARBA00023136"/>
    </source>
</evidence>
<dbReference type="RefSeq" id="WP_196565977.1">
    <property type="nucleotide sequence ID" value="NZ_JADRYY010000002.1"/>
</dbReference>
<evidence type="ECO:0000256" key="5">
    <source>
        <dbReference type="ARBA" id="ARBA00022989"/>
    </source>
</evidence>
<feature type="transmembrane region" description="Helical" evidence="7">
    <location>
        <begin position="222"/>
        <end position="246"/>
    </location>
</feature>
<dbReference type="Proteomes" id="UP000614721">
    <property type="component" value="Unassembled WGS sequence"/>
</dbReference>
<keyword evidence="4 7" id="KW-0812">Transmembrane</keyword>
<evidence type="ECO:0000256" key="3">
    <source>
        <dbReference type="ARBA" id="ARBA00022475"/>
    </source>
</evidence>
<dbReference type="HAMAP" id="MF_01067">
    <property type="entry name" value="UPF0259"/>
    <property type="match status" value="1"/>
</dbReference>
<proteinExistence type="inferred from homology"/>
<comment type="subcellular location">
    <subcellularLocation>
        <location evidence="1">Cell inner membrane</location>
        <topology evidence="1">Multi-pass membrane protein</topology>
    </subcellularLocation>
    <subcellularLocation>
        <location evidence="7">Cell membrane</location>
        <topology evidence="7">Multi-pass membrane protein</topology>
    </subcellularLocation>
</comment>
<keyword evidence="6 7" id="KW-0472">Membrane</keyword>
<sequence>MPTTARTIYRDSLNFYKNEQRSIVILSAILAILLATIYLMIGPNAQESQLINEFIINFQKTRFSDITPAELEAMNNSVVGIFKKVLMIYIFELLQQSILVLVILMLAMALSTGHNVTLSQTFNASLPRLPKMFLLILLCSILISAGFMLIIPGIILLVGFALAPVALIRQQNLGKAIRLGWKTGFGESGALIPALGIWILLQFGVGIFSNMAVGLPDLLHKFLFYFLKNMTSAWLIIYLFRLFMLVENKYTTQHTR</sequence>
<gene>
    <name evidence="8" type="ORF">I4902_10430</name>
</gene>
<evidence type="ECO:0000256" key="7">
    <source>
        <dbReference type="HAMAP-Rule" id="MF_01067"/>
    </source>
</evidence>
<keyword evidence="9" id="KW-1185">Reference proteome</keyword>
<evidence type="ECO:0000256" key="4">
    <source>
        <dbReference type="ARBA" id="ARBA00022692"/>
    </source>
</evidence>
<dbReference type="Pfam" id="PF06790">
    <property type="entry name" value="UPF0259"/>
    <property type="match status" value="1"/>
</dbReference>
<organism evidence="8 9">
    <name type="scientific">Proteus alimentorum</name>
    <dbReference type="NCBI Taxonomy" id="1973495"/>
    <lineage>
        <taxon>Bacteria</taxon>
        <taxon>Pseudomonadati</taxon>
        <taxon>Pseudomonadota</taxon>
        <taxon>Gammaproteobacteria</taxon>
        <taxon>Enterobacterales</taxon>
        <taxon>Morganellaceae</taxon>
        <taxon>Proteus</taxon>
    </lineage>
</organism>
<evidence type="ECO:0000313" key="8">
    <source>
        <dbReference type="EMBL" id="MBG2879685.1"/>
    </source>
</evidence>